<gene>
    <name evidence="1" type="ORF">Tco_1112675</name>
</gene>
<sequence length="105" mass="11799">MRINELHKFSDDKERAGAMIQAIDQQLRNRRIIRSLEKFVGGRPFDTSAGNPVKEILLKLNLPDHRSILTDSKVTPTKDGGEGNQGRWQRWSGGLVRVVACVEAC</sequence>
<dbReference type="EMBL" id="BQNB010021050">
    <property type="protein sequence ID" value="GJU02337.1"/>
    <property type="molecule type" value="Genomic_DNA"/>
</dbReference>
<organism evidence="1 2">
    <name type="scientific">Tanacetum coccineum</name>
    <dbReference type="NCBI Taxonomy" id="301880"/>
    <lineage>
        <taxon>Eukaryota</taxon>
        <taxon>Viridiplantae</taxon>
        <taxon>Streptophyta</taxon>
        <taxon>Embryophyta</taxon>
        <taxon>Tracheophyta</taxon>
        <taxon>Spermatophyta</taxon>
        <taxon>Magnoliopsida</taxon>
        <taxon>eudicotyledons</taxon>
        <taxon>Gunneridae</taxon>
        <taxon>Pentapetalae</taxon>
        <taxon>asterids</taxon>
        <taxon>campanulids</taxon>
        <taxon>Asterales</taxon>
        <taxon>Asteraceae</taxon>
        <taxon>Asteroideae</taxon>
        <taxon>Anthemideae</taxon>
        <taxon>Anthemidinae</taxon>
        <taxon>Tanacetum</taxon>
    </lineage>
</organism>
<proteinExistence type="predicted"/>
<evidence type="ECO:0000313" key="2">
    <source>
        <dbReference type="Proteomes" id="UP001151760"/>
    </source>
</evidence>
<dbReference type="Proteomes" id="UP001151760">
    <property type="component" value="Unassembled WGS sequence"/>
</dbReference>
<reference evidence="1" key="2">
    <citation type="submission" date="2022-01" db="EMBL/GenBank/DDBJ databases">
        <authorList>
            <person name="Yamashiro T."/>
            <person name="Shiraishi A."/>
            <person name="Satake H."/>
            <person name="Nakayama K."/>
        </authorList>
    </citation>
    <scope>NUCLEOTIDE SEQUENCE</scope>
</reference>
<evidence type="ECO:0000313" key="1">
    <source>
        <dbReference type="EMBL" id="GJU02337.1"/>
    </source>
</evidence>
<comment type="caution">
    <text evidence="1">The sequence shown here is derived from an EMBL/GenBank/DDBJ whole genome shotgun (WGS) entry which is preliminary data.</text>
</comment>
<keyword evidence="2" id="KW-1185">Reference proteome</keyword>
<accession>A0ABQ5IPZ7</accession>
<name>A0ABQ5IPZ7_9ASTR</name>
<protein>
    <submittedName>
        <fullName evidence="1">Uncharacterized protein</fullName>
    </submittedName>
</protein>
<reference evidence="1" key="1">
    <citation type="journal article" date="2022" name="Int. J. Mol. Sci.">
        <title>Draft Genome of Tanacetum Coccineum: Genomic Comparison of Closely Related Tanacetum-Family Plants.</title>
        <authorList>
            <person name="Yamashiro T."/>
            <person name="Shiraishi A."/>
            <person name="Nakayama K."/>
            <person name="Satake H."/>
        </authorList>
    </citation>
    <scope>NUCLEOTIDE SEQUENCE</scope>
</reference>